<feature type="transmembrane region" description="Helical" evidence="8">
    <location>
        <begin position="182"/>
        <end position="200"/>
    </location>
</feature>
<evidence type="ECO:0000256" key="4">
    <source>
        <dbReference type="ARBA" id="ARBA00022692"/>
    </source>
</evidence>
<feature type="transmembrane region" description="Helical" evidence="8">
    <location>
        <begin position="154"/>
        <end position="176"/>
    </location>
</feature>
<dbReference type="Pfam" id="PF07690">
    <property type="entry name" value="MFS_1"/>
    <property type="match status" value="1"/>
</dbReference>
<dbReference type="Gene3D" id="1.20.1250.20">
    <property type="entry name" value="MFS general substrate transporter like domains"/>
    <property type="match status" value="1"/>
</dbReference>
<dbReference type="RefSeq" id="WP_227568960.1">
    <property type="nucleotide sequence ID" value="NZ_CP101988.1"/>
</dbReference>
<keyword evidence="2" id="KW-0813">Transport</keyword>
<dbReference type="PANTHER" id="PTHR23517:SF3">
    <property type="entry name" value="INTEGRAL MEMBRANE TRANSPORT PROTEIN"/>
    <property type="match status" value="1"/>
</dbReference>
<protein>
    <submittedName>
        <fullName evidence="10">MFS transporter</fullName>
    </submittedName>
</protein>
<feature type="transmembrane region" description="Helical" evidence="8">
    <location>
        <begin position="226"/>
        <end position="248"/>
    </location>
</feature>
<evidence type="ECO:0000313" key="11">
    <source>
        <dbReference type="Proteomes" id="UP001316189"/>
    </source>
</evidence>
<organism evidence="10 11">
    <name type="scientific">Cellulomonas chengniuliangii</name>
    <dbReference type="NCBI Taxonomy" id="2968084"/>
    <lineage>
        <taxon>Bacteria</taxon>
        <taxon>Bacillati</taxon>
        <taxon>Actinomycetota</taxon>
        <taxon>Actinomycetes</taxon>
        <taxon>Micrococcales</taxon>
        <taxon>Cellulomonadaceae</taxon>
        <taxon>Cellulomonas</taxon>
    </lineage>
</organism>
<name>A0ABY5L579_9CELL</name>
<feature type="transmembrane region" description="Helical" evidence="8">
    <location>
        <begin position="293"/>
        <end position="314"/>
    </location>
</feature>
<proteinExistence type="predicted"/>
<evidence type="ECO:0000313" key="10">
    <source>
        <dbReference type="EMBL" id="UUI76671.1"/>
    </source>
</evidence>
<evidence type="ECO:0000259" key="9">
    <source>
        <dbReference type="PROSITE" id="PS50850"/>
    </source>
</evidence>
<feature type="transmembrane region" description="Helical" evidence="8">
    <location>
        <begin position="260"/>
        <end position="281"/>
    </location>
</feature>
<feature type="transmembrane region" description="Helical" evidence="8">
    <location>
        <begin position="21"/>
        <end position="46"/>
    </location>
</feature>
<evidence type="ECO:0000256" key="3">
    <source>
        <dbReference type="ARBA" id="ARBA00022475"/>
    </source>
</evidence>
<dbReference type="InterPro" id="IPR036259">
    <property type="entry name" value="MFS_trans_sf"/>
</dbReference>
<keyword evidence="4 8" id="KW-0812">Transmembrane</keyword>
<feature type="compositionally biased region" description="Basic and acidic residues" evidence="7">
    <location>
        <begin position="431"/>
        <end position="443"/>
    </location>
</feature>
<evidence type="ECO:0000256" key="2">
    <source>
        <dbReference type="ARBA" id="ARBA00022448"/>
    </source>
</evidence>
<evidence type="ECO:0000256" key="6">
    <source>
        <dbReference type="ARBA" id="ARBA00023136"/>
    </source>
</evidence>
<comment type="subcellular location">
    <subcellularLocation>
        <location evidence="1">Cell membrane</location>
        <topology evidence="1">Multi-pass membrane protein</topology>
    </subcellularLocation>
</comment>
<keyword evidence="5 8" id="KW-1133">Transmembrane helix</keyword>
<feature type="region of interest" description="Disordered" evidence="7">
    <location>
        <begin position="424"/>
        <end position="443"/>
    </location>
</feature>
<evidence type="ECO:0000256" key="5">
    <source>
        <dbReference type="ARBA" id="ARBA00022989"/>
    </source>
</evidence>
<feature type="domain" description="Major facilitator superfamily (MFS) profile" evidence="9">
    <location>
        <begin position="1"/>
        <end position="412"/>
    </location>
</feature>
<gene>
    <name evidence="10" type="ORF">NP064_07265</name>
</gene>
<keyword evidence="3" id="KW-1003">Cell membrane</keyword>
<dbReference type="InterPro" id="IPR050171">
    <property type="entry name" value="MFS_Transporters"/>
</dbReference>
<dbReference type="InterPro" id="IPR020846">
    <property type="entry name" value="MFS_dom"/>
</dbReference>
<keyword evidence="11" id="KW-1185">Reference proteome</keyword>
<feature type="transmembrane region" description="Helical" evidence="8">
    <location>
        <begin position="384"/>
        <end position="403"/>
    </location>
</feature>
<evidence type="ECO:0000256" key="8">
    <source>
        <dbReference type="SAM" id="Phobius"/>
    </source>
</evidence>
<dbReference type="EMBL" id="CP101988">
    <property type="protein sequence ID" value="UUI76671.1"/>
    <property type="molecule type" value="Genomic_DNA"/>
</dbReference>
<feature type="transmembrane region" description="Helical" evidence="8">
    <location>
        <begin position="111"/>
        <end position="134"/>
    </location>
</feature>
<dbReference type="PANTHER" id="PTHR23517">
    <property type="entry name" value="RESISTANCE PROTEIN MDTM, PUTATIVE-RELATED-RELATED"/>
    <property type="match status" value="1"/>
</dbReference>
<evidence type="ECO:0000256" key="7">
    <source>
        <dbReference type="SAM" id="MobiDB-lite"/>
    </source>
</evidence>
<feature type="transmembrane region" description="Helical" evidence="8">
    <location>
        <begin position="351"/>
        <end position="372"/>
    </location>
</feature>
<evidence type="ECO:0000256" key="1">
    <source>
        <dbReference type="ARBA" id="ARBA00004651"/>
    </source>
</evidence>
<feature type="transmembrane region" description="Helical" evidence="8">
    <location>
        <begin position="87"/>
        <end position="105"/>
    </location>
</feature>
<dbReference type="InterPro" id="IPR011701">
    <property type="entry name" value="MFS"/>
</dbReference>
<feature type="transmembrane region" description="Helical" evidence="8">
    <location>
        <begin position="52"/>
        <end position="75"/>
    </location>
</feature>
<dbReference type="PROSITE" id="PS50850">
    <property type="entry name" value="MFS"/>
    <property type="match status" value="1"/>
</dbReference>
<accession>A0ABY5L579</accession>
<feature type="transmembrane region" description="Helical" evidence="8">
    <location>
        <begin position="320"/>
        <end position="339"/>
    </location>
</feature>
<dbReference type="SUPFAM" id="SSF103473">
    <property type="entry name" value="MFS general substrate transporter"/>
    <property type="match status" value="1"/>
</dbReference>
<reference evidence="10 11" key="1">
    <citation type="submission" date="2022-07" db="EMBL/GenBank/DDBJ databases">
        <title>Novel species in genus cellulomonas.</title>
        <authorList>
            <person name="Ye L."/>
        </authorList>
    </citation>
    <scope>NUCLEOTIDE SEQUENCE [LARGE SCALE GENOMIC DNA]</scope>
    <source>
        <strain evidence="11">zg-Y338</strain>
    </source>
</reference>
<sequence length="443" mass="44919">MTATAPGAAPRGAGAGAPRRAWLPVAASMVAIAWGGNEFTPLLVMYREVSSFSAVTVDLLLGAYVLGIVPALLLGGPLSDRHGRRRLLLPAAPLSLLGSLVLAVGPGSPAALGVGRVLCGAALGLAMAVGSTWITELSDGAGEDQRAGARRASLALTLGFLVGAGVASVLAQWGPWPAHTSYLLHAALTTGAGLWVLGVPETRQPSSTSRPLRDDLRIPTAGHRRFLRVVAPLAPWVFGCAGSAYAVLPGLMREHSGGAPIAFSGLLTVLTLGCGIGIQVLGRAIDTERSARASVVALAIIVVGMALGAVASALLTLPVALLAAAVLGMGYGLALVAGLNEVRRIAGPDDLAGLTAVYYSLAYLGFFIPAALAVLADWWSYPQMFGGGLVVALACLAVVAVAWKAHLPSTASVTLPTGEALTSVGIGPDRAQGERSVRETPLG</sequence>
<dbReference type="Proteomes" id="UP001316189">
    <property type="component" value="Chromosome"/>
</dbReference>
<keyword evidence="6 8" id="KW-0472">Membrane</keyword>